<gene>
    <name evidence="1" type="ORF">ABFW12_01950</name>
</gene>
<proteinExistence type="predicted"/>
<dbReference type="EMBL" id="JBDLOU010000003">
    <property type="protein sequence ID" value="MEX3736992.1"/>
    <property type="molecule type" value="Genomic_DNA"/>
</dbReference>
<dbReference type="Proteomes" id="UP001558474">
    <property type="component" value="Unassembled WGS sequence"/>
</dbReference>
<organism evidence="1 2">
    <name type="scientific">Mycolicibacterium porcinum</name>
    <dbReference type="NCBI Taxonomy" id="39693"/>
    <lineage>
        <taxon>Bacteria</taxon>
        <taxon>Bacillati</taxon>
        <taxon>Actinomycetota</taxon>
        <taxon>Actinomycetes</taxon>
        <taxon>Mycobacteriales</taxon>
        <taxon>Mycobacteriaceae</taxon>
        <taxon>Mycolicibacterium</taxon>
    </lineage>
</organism>
<evidence type="ECO:0000313" key="2">
    <source>
        <dbReference type="Proteomes" id="UP001558474"/>
    </source>
</evidence>
<keyword evidence="2" id="KW-1185">Reference proteome</keyword>
<sequence length="76" mass="8450">MTEDDSTRLLERRLDAAHARYRAAAVELHDARVARNAAVTDARKGGLTWARIAARFGVTRNTPIFWLKCANCEGGH</sequence>
<comment type="caution">
    <text evidence="1">The sequence shown here is derived from an EMBL/GenBank/DDBJ whole genome shotgun (WGS) entry which is preliminary data.</text>
</comment>
<protein>
    <recommendedName>
        <fullName evidence="3">Transcriptional regulator</fullName>
    </recommendedName>
</protein>
<dbReference type="RefSeq" id="WP_368572315.1">
    <property type="nucleotide sequence ID" value="NZ_JBDLOU010000003.1"/>
</dbReference>
<name>A0ABV3VAD9_9MYCO</name>
<evidence type="ECO:0000313" key="1">
    <source>
        <dbReference type="EMBL" id="MEX3736992.1"/>
    </source>
</evidence>
<accession>A0ABV3VAD9</accession>
<evidence type="ECO:0008006" key="3">
    <source>
        <dbReference type="Google" id="ProtNLM"/>
    </source>
</evidence>
<reference evidence="1 2" key="1">
    <citation type="submission" date="2024-04" db="EMBL/GenBank/DDBJ databases">
        <title>Genomic Markers of Mycobacteria.</title>
        <authorList>
            <person name="Soliman M.S."/>
            <person name="Elkholy A."/>
            <person name="Soliman N.S."/>
            <person name="Abbas A."/>
            <person name="Khayrat S."/>
            <person name="Shawky S."/>
        </authorList>
    </citation>
    <scope>NUCLEOTIDE SEQUENCE [LARGE SCALE GENOMIC DNA]</scope>
    <source>
        <strain evidence="1 2">Egy-CU-AM5</strain>
    </source>
</reference>